<evidence type="ECO:0000259" key="6">
    <source>
        <dbReference type="PROSITE" id="PS51387"/>
    </source>
</evidence>
<dbReference type="InterPro" id="IPR016169">
    <property type="entry name" value="FAD-bd_PCMH_sub2"/>
</dbReference>
<accession>A0A0S2K2Z9</accession>
<dbReference type="KEGG" id="pphe:PP2015_2160"/>
<dbReference type="InterPro" id="IPR012951">
    <property type="entry name" value="BBE"/>
</dbReference>
<dbReference type="AlphaFoldDB" id="A0A0S2K2Z9"/>
<dbReference type="PATRIC" id="fig|161398.10.peg.2197"/>
<sequence>MDRRQFLSFSAASIFLTACGGGESSAPEVTPPLIDNRPDTGVVSKLTNEQWQTLKDNVLGRVILPTDEQPYSLARLSFSTRFDHIYPQAVVKCANAQDVQTAIRFAKEHELHIAPRSGSHSYGGYSTTEGMIIDVADLNDISLQGDIATIGSGARLTDVYDQLTQQGVSIPAGSCLSVGIAGLTMGGGFGVVDRAHGLTCDTLQAVEIVTADAEIISCDANNHSELFWALRGGGGGNFGIVTQFKFKAHEANGITVFEANFSFDDFEDVFAVWQTLAEQWPNEMWAQCLPTWVFGGPRVNVRAFCLNPAAEAETLWQNFIAQTGATPSSNTQSTSSYRSVMLGTCESNVASCHLSTQFEGGTMQRSAFGASSDFFNSLIPPAGVRALKAEIEQQNSDGHNGMIIMNLLGGKIDEIGEGETAYPHRKAIVSAEYYLPLHPSASNAQIDTAQAKQNGFRQVMAPWSTGGAYVNYIDPLITDWQQAYYGEHYQKLQAVKNQYDPTNVFNHGQSILPA</sequence>
<evidence type="ECO:0000256" key="2">
    <source>
        <dbReference type="ARBA" id="ARBA00005466"/>
    </source>
</evidence>
<dbReference type="OrthoDB" id="9775082at2"/>
<name>A0A0S2K2Z9_9GAMM</name>
<dbReference type="Gene3D" id="3.30.43.10">
    <property type="entry name" value="Uridine Diphospho-n-acetylenolpyruvylglucosamine Reductase, domain 2"/>
    <property type="match status" value="1"/>
</dbReference>
<protein>
    <recommendedName>
        <fullName evidence="6">FAD-binding PCMH-type domain-containing protein</fullName>
    </recommendedName>
</protein>
<dbReference type="Gene3D" id="3.40.462.20">
    <property type="match status" value="1"/>
</dbReference>
<dbReference type="Pfam" id="PF01565">
    <property type="entry name" value="FAD_binding_4"/>
    <property type="match status" value="1"/>
</dbReference>
<dbReference type="PROSITE" id="PS51257">
    <property type="entry name" value="PROKAR_LIPOPROTEIN"/>
    <property type="match status" value="1"/>
</dbReference>
<dbReference type="Proteomes" id="UP000061457">
    <property type="component" value="Chromosome I"/>
</dbReference>
<comment type="similarity">
    <text evidence="2">Belongs to the oxygen-dependent FAD-linked oxidoreductase family.</text>
</comment>
<dbReference type="InterPro" id="IPR050416">
    <property type="entry name" value="FAD-linked_Oxidoreductase"/>
</dbReference>
<dbReference type="RefSeq" id="WP_058030357.1">
    <property type="nucleotide sequence ID" value="NZ_CP013187.1"/>
</dbReference>
<evidence type="ECO:0000313" key="8">
    <source>
        <dbReference type="Proteomes" id="UP000061457"/>
    </source>
</evidence>
<evidence type="ECO:0000256" key="1">
    <source>
        <dbReference type="ARBA" id="ARBA00001974"/>
    </source>
</evidence>
<proteinExistence type="inferred from homology"/>
<keyword evidence="4" id="KW-0274">FAD</keyword>
<dbReference type="InterPro" id="IPR016166">
    <property type="entry name" value="FAD-bd_PCMH"/>
</dbReference>
<evidence type="ECO:0000313" key="7">
    <source>
        <dbReference type="EMBL" id="ALO42657.1"/>
    </source>
</evidence>
<dbReference type="Gene3D" id="3.30.465.10">
    <property type="match status" value="1"/>
</dbReference>
<dbReference type="GO" id="GO:0071949">
    <property type="term" value="F:FAD binding"/>
    <property type="evidence" value="ECO:0007669"/>
    <property type="project" value="InterPro"/>
</dbReference>
<dbReference type="GO" id="GO:0016491">
    <property type="term" value="F:oxidoreductase activity"/>
    <property type="evidence" value="ECO:0007669"/>
    <property type="project" value="UniProtKB-KW"/>
</dbReference>
<comment type="cofactor">
    <cofactor evidence="1">
        <name>FAD</name>
        <dbReference type="ChEBI" id="CHEBI:57692"/>
    </cofactor>
</comment>
<dbReference type="PANTHER" id="PTHR42973">
    <property type="entry name" value="BINDING OXIDOREDUCTASE, PUTATIVE (AFU_ORTHOLOGUE AFUA_1G17690)-RELATED"/>
    <property type="match status" value="1"/>
</dbReference>
<keyword evidence="5" id="KW-0560">Oxidoreductase</keyword>
<evidence type="ECO:0000256" key="3">
    <source>
        <dbReference type="ARBA" id="ARBA00022630"/>
    </source>
</evidence>
<feature type="domain" description="FAD-binding PCMH-type" evidence="6">
    <location>
        <begin position="83"/>
        <end position="251"/>
    </location>
</feature>
<dbReference type="Pfam" id="PF08031">
    <property type="entry name" value="BBE"/>
    <property type="match status" value="1"/>
</dbReference>
<dbReference type="SUPFAM" id="SSF56176">
    <property type="entry name" value="FAD-binding/transporter-associated domain-like"/>
    <property type="match status" value="1"/>
</dbReference>
<dbReference type="InterPro" id="IPR016167">
    <property type="entry name" value="FAD-bd_PCMH_sub1"/>
</dbReference>
<evidence type="ECO:0000256" key="5">
    <source>
        <dbReference type="ARBA" id="ARBA00023002"/>
    </source>
</evidence>
<keyword evidence="3" id="KW-0285">Flavoprotein</keyword>
<organism evidence="7 8">
    <name type="scientific">Pseudoalteromonas phenolica</name>
    <dbReference type="NCBI Taxonomy" id="161398"/>
    <lineage>
        <taxon>Bacteria</taxon>
        <taxon>Pseudomonadati</taxon>
        <taxon>Pseudomonadota</taxon>
        <taxon>Gammaproteobacteria</taxon>
        <taxon>Alteromonadales</taxon>
        <taxon>Pseudoalteromonadaceae</taxon>
        <taxon>Pseudoalteromonas</taxon>
    </lineage>
</organism>
<dbReference type="PROSITE" id="PS51387">
    <property type="entry name" value="FAD_PCMH"/>
    <property type="match status" value="1"/>
</dbReference>
<dbReference type="InterPro" id="IPR036318">
    <property type="entry name" value="FAD-bd_PCMH-like_sf"/>
</dbReference>
<dbReference type="EMBL" id="CP013187">
    <property type="protein sequence ID" value="ALO42657.1"/>
    <property type="molecule type" value="Genomic_DNA"/>
</dbReference>
<gene>
    <name evidence="7" type="ORF">PP2015_2160</name>
</gene>
<dbReference type="InterPro" id="IPR006094">
    <property type="entry name" value="Oxid_FAD_bind_N"/>
</dbReference>
<reference evidence="7 8" key="1">
    <citation type="submission" date="2015-11" db="EMBL/GenBank/DDBJ databases">
        <authorList>
            <person name="Zhang Y."/>
            <person name="Guo Z."/>
        </authorList>
    </citation>
    <scope>NUCLEOTIDE SEQUENCE [LARGE SCALE GENOMIC DNA]</scope>
    <source>
        <strain evidence="7 8">KCTC 12086</strain>
    </source>
</reference>
<dbReference type="STRING" id="161398.PP2015_2160"/>
<evidence type="ECO:0000256" key="4">
    <source>
        <dbReference type="ARBA" id="ARBA00022827"/>
    </source>
</evidence>
<dbReference type="PANTHER" id="PTHR42973:SF39">
    <property type="entry name" value="FAD-BINDING PCMH-TYPE DOMAIN-CONTAINING PROTEIN"/>
    <property type="match status" value="1"/>
</dbReference>
<keyword evidence="8" id="KW-1185">Reference proteome</keyword>